<dbReference type="EMBL" id="BMMU01000001">
    <property type="protein sequence ID" value="GGJ11056.1"/>
    <property type="molecule type" value="Genomic_DNA"/>
</dbReference>
<sequence length="83" mass="8575">MEKPPTDVDLGMPDLAGQSEQDLGALPAGPLGQILRRVVYGHADPNSGASSFDSALPPDTASRSIRMRAGSREVAHGDGTAFS</sequence>
<evidence type="ECO:0000313" key="3">
    <source>
        <dbReference type="Proteomes" id="UP000625682"/>
    </source>
</evidence>
<evidence type="ECO:0000313" key="2">
    <source>
        <dbReference type="EMBL" id="GGJ11056.1"/>
    </source>
</evidence>
<comment type="caution">
    <text evidence="2">The sequence shown here is derived from an EMBL/GenBank/DDBJ whole genome shotgun (WGS) entry which is preliminary data.</text>
</comment>
<feature type="region of interest" description="Disordered" evidence="1">
    <location>
        <begin position="1"/>
        <end position="21"/>
    </location>
</feature>
<name>A0A917NM34_9ACTN</name>
<evidence type="ECO:0000256" key="1">
    <source>
        <dbReference type="SAM" id="MobiDB-lite"/>
    </source>
</evidence>
<dbReference type="Proteomes" id="UP000625682">
    <property type="component" value="Unassembled WGS sequence"/>
</dbReference>
<reference evidence="2" key="1">
    <citation type="journal article" date="2014" name="Int. J. Syst. Evol. Microbiol.">
        <title>Complete genome sequence of Corynebacterium casei LMG S-19264T (=DSM 44701T), isolated from a smear-ripened cheese.</title>
        <authorList>
            <consortium name="US DOE Joint Genome Institute (JGI-PGF)"/>
            <person name="Walter F."/>
            <person name="Albersmeier A."/>
            <person name="Kalinowski J."/>
            <person name="Ruckert C."/>
        </authorList>
    </citation>
    <scope>NUCLEOTIDE SEQUENCE</scope>
    <source>
        <strain evidence="2">CGMCC 4.7272</strain>
    </source>
</reference>
<dbReference type="AlphaFoldDB" id="A0A917NM34"/>
<protein>
    <submittedName>
        <fullName evidence="2">Uncharacterized protein</fullName>
    </submittedName>
</protein>
<proteinExistence type="predicted"/>
<feature type="region of interest" description="Disordered" evidence="1">
    <location>
        <begin position="42"/>
        <end position="83"/>
    </location>
</feature>
<organism evidence="2 3">
    <name type="scientific">Streptomyces lacrimifluminis</name>
    <dbReference type="NCBI Taxonomy" id="1500077"/>
    <lineage>
        <taxon>Bacteria</taxon>
        <taxon>Bacillati</taxon>
        <taxon>Actinomycetota</taxon>
        <taxon>Actinomycetes</taxon>
        <taxon>Kitasatosporales</taxon>
        <taxon>Streptomycetaceae</taxon>
        <taxon>Streptomyces</taxon>
    </lineage>
</organism>
<reference evidence="2" key="2">
    <citation type="submission" date="2020-09" db="EMBL/GenBank/DDBJ databases">
        <authorList>
            <person name="Sun Q."/>
            <person name="Zhou Y."/>
        </authorList>
    </citation>
    <scope>NUCLEOTIDE SEQUENCE</scope>
    <source>
        <strain evidence="2">CGMCC 4.7272</strain>
    </source>
</reference>
<keyword evidence="3" id="KW-1185">Reference proteome</keyword>
<accession>A0A917NM34</accession>
<gene>
    <name evidence="2" type="ORF">GCM10012282_04440</name>
</gene>